<accession>A0ABU9GBA0</accession>
<evidence type="ECO:0000313" key="5">
    <source>
        <dbReference type="EMBL" id="MEL0614262.1"/>
    </source>
</evidence>
<dbReference type="InterPro" id="IPR018389">
    <property type="entry name" value="DctP_fam"/>
</dbReference>
<dbReference type="RefSeq" id="WP_341567807.1">
    <property type="nucleotide sequence ID" value="NZ_JBAKAR010000013.1"/>
</dbReference>
<evidence type="ECO:0000256" key="3">
    <source>
        <dbReference type="ARBA" id="ARBA00022729"/>
    </source>
</evidence>
<protein>
    <submittedName>
        <fullName evidence="5">TRAP transporter substrate-binding protein</fullName>
    </submittedName>
</protein>
<evidence type="ECO:0000313" key="6">
    <source>
        <dbReference type="Proteomes" id="UP001379949"/>
    </source>
</evidence>
<gene>
    <name evidence="5" type="ORF">V6242_13985</name>
</gene>
<evidence type="ECO:0000256" key="1">
    <source>
        <dbReference type="ARBA" id="ARBA00009023"/>
    </source>
</evidence>
<proteinExistence type="inferred from homology"/>
<feature type="signal peptide" evidence="4">
    <location>
        <begin position="1"/>
        <end position="29"/>
    </location>
</feature>
<dbReference type="EMBL" id="JBAKAR010000013">
    <property type="protein sequence ID" value="MEL0614262.1"/>
    <property type="molecule type" value="Genomic_DNA"/>
</dbReference>
<dbReference type="Gene3D" id="3.40.190.170">
    <property type="entry name" value="Bacterial extracellular solute-binding protein, family 7"/>
    <property type="match status" value="1"/>
</dbReference>
<feature type="chain" id="PRO_5046198733" evidence="4">
    <location>
        <begin position="30"/>
        <end position="335"/>
    </location>
</feature>
<dbReference type="PROSITE" id="PS51257">
    <property type="entry name" value="PROKAR_LIPOPROTEIN"/>
    <property type="match status" value="1"/>
</dbReference>
<dbReference type="InterPro" id="IPR038404">
    <property type="entry name" value="TRAP_DctP_sf"/>
</dbReference>
<dbReference type="PANTHER" id="PTHR33376">
    <property type="match status" value="1"/>
</dbReference>
<comment type="similarity">
    <text evidence="1">Belongs to the bacterial solute-binding protein 7 family.</text>
</comment>
<dbReference type="PANTHER" id="PTHR33376:SF7">
    <property type="entry name" value="C4-DICARBOXYLATE-BINDING PROTEIN DCTB"/>
    <property type="match status" value="1"/>
</dbReference>
<dbReference type="NCBIfam" id="NF037995">
    <property type="entry name" value="TRAP_S1"/>
    <property type="match status" value="1"/>
</dbReference>
<dbReference type="PIRSF" id="PIRSF006470">
    <property type="entry name" value="DctB"/>
    <property type="match status" value="1"/>
</dbReference>
<dbReference type="Proteomes" id="UP001379949">
    <property type="component" value="Unassembled WGS sequence"/>
</dbReference>
<evidence type="ECO:0000256" key="4">
    <source>
        <dbReference type="SAM" id="SignalP"/>
    </source>
</evidence>
<keyword evidence="6" id="KW-1185">Reference proteome</keyword>
<evidence type="ECO:0000256" key="2">
    <source>
        <dbReference type="ARBA" id="ARBA00022448"/>
    </source>
</evidence>
<dbReference type="InterPro" id="IPR004682">
    <property type="entry name" value="TRAP_DctP"/>
</dbReference>
<dbReference type="CDD" id="cd13603">
    <property type="entry name" value="PBP2_TRAP_Siap_TeaA_like"/>
    <property type="match status" value="1"/>
</dbReference>
<sequence length="335" mass="37347">MKIETKKLKKSYFLIGSILACTMSINASATQFKIALGGNEGSGQYATATKFVQELESRTNDTAKLFLNSQLGTEQNTVNDAAIGVLDFSVVAINNITPFSPSVGILTLPYILKTSDEAAKITQGKIGDRLVKNTIRDAGVRIVAWGYSGFRVLSNSKRPIKTLEDLQGLVIRVPKNEIMIDTYRAWGINPTPMGWSSLFTALQQKVVDGQDLSLIDMKTSKFNEVQKYLSDIHYNFLIEPMIMSESVFQAQTPAVKKAIIESGKIATKYSFKYMKEQEASAKDWLIKNGMEFDEVDEGPWIQKAKANVWPKYYDSVDGKDKVNDLLRSLGRPEVK</sequence>
<comment type="caution">
    <text evidence="5">The sequence shown here is derived from an EMBL/GenBank/DDBJ whole genome shotgun (WGS) entry which is preliminary data.</text>
</comment>
<keyword evidence="2" id="KW-0813">Transport</keyword>
<reference evidence="5 6" key="1">
    <citation type="submission" date="2024-02" db="EMBL/GenBank/DDBJ databases">
        <title>Bacteria isolated from the canopy kelp, Nereocystis luetkeana.</title>
        <authorList>
            <person name="Pfister C.A."/>
            <person name="Younker I.T."/>
            <person name="Light S.H."/>
        </authorList>
    </citation>
    <scope>NUCLEOTIDE SEQUENCE [LARGE SCALE GENOMIC DNA]</scope>
    <source>
        <strain evidence="5 6">TI.4.07</strain>
    </source>
</reference>
<dbReference type="Pfam" id="PF03480">
    <property type="entry name" value="DctP"/>
    <property type="match status" value="1"/>
</dbReference>
<name>A0ABU9GBA0_9GAMM</name>
<organism evidence="5 6">
    <name type="scientific">Marinomonas arenicola</name>
    <dbReference type="NCBI Taxonomy" id="569601"/>
    <lineage>
        <taxon>Bacteria</taxon>
        <taxon>Pseudomonadati</taxon>
        <taxon>Pseudomonadota</taxon>
        <taxon>Gammaproteobacteria</taxon>
        <taxon>Oceanospirillales</taxon>
        <taxon>Oceanospirillaceae</taxon>
        <taxon>Marinomonas</taxon>
    </lineage>
</organism>
<keyword evidence="3 4" id="KW-0732">Signal</keyword>
<dbReference type="NCBIfam" id="TIGR00787">
    <property type="entry name" value="dctP"/>
    <property type="match status" value="1"/>
</dbReference>